<proteinExistence type="predicted"/>
<gene>
    <name evidence="4" type="ORF">V6N12_042735</name>
</gene>
<keyword evidence="5" id="KW-1185">Reference proteome</keyword>
<dbReference type="Gene3D" id="3.80.10.10">
    <property type="entry name" value="Ribonuclease Inhibitor"/>
    <property type="match status" value="1"/>
</dbReference>
<dbReference type="PANTHER" id="PTHR48056:SF61">
    <property type="entry name" value="PROTEIN KINASE DOMAIN-CONTAINING PROTEIN"/>
    <property type="match status" value="1"/>
</dbReference>
<dbReference type="InterPro" id="IPR001611">
    <property type="entry name" value="Leu-rich_rpt"/>
</dbReference>
<organism evidence="4 5">
    <name type="scientific">Hibiscus sabdariffa</name>
    <name type="common">roselle</name>
    <dbReference type="NCBI Taxonomy" id="183260"/>
    <lineage>
        <taxon>Eukaryota</taxon>
        <taxon>Viridiplantae</taxon>
        <taxon>Streptophyta</taxon>
        <taxon>Embryophyta</taxon>
        <taxon>Tracheophyta</taxon>
        <taxon>Spermatophyta</taxon>
        <taxon>Magnoliopsida</taxon>
        <taxon>eudicotyledons</taxon>
        <taxon>Gunneridae</taxon>
        <taxon>Pentapetalae</taxon>
        <taxon>rosids</taxon>
        <taxon>malvids</taxon>
        <taxon>Malvales</taxon>
        <taxon>Malvaceae</taxon>
        <taxon>Malvoideae</taxon>
        <taxon>Hibiscus</taxon>
    </lineage>
</organism>
<evidence type="ECO:0000313" key="4">
    <source>
        <dbReference type="EMBL" id="KAK8499900.1"/>
    </source>
</evidence>
<dbReference type="InterPro" id="IPR032675">
    <property type="entry name" value="LRR_dom_sf"/>
</dbReference>
<reference evidence="4 5" key="1">
    <citation type="journal article" date="2024" name="G3 (Bethesda)">
        <title>Genome assembly of Hibiscus sabdariffa L. provides insights into metabolisms of medicinal natural products.</title>
        <authorList>
            <person name="Kim T."/>
        </authorList>
    </citation>
    <scope>NUCLEOTIDE SEQUENCE [LARGE SCALE GENOMIC DNA]</scope>
    <source>
        <strain evidence="4">TK-2024</strain>
        <tissue evidence="4">Old leaves</tissue>
    </source>
</reference>
<sequence length="172" mass="19032">MIEQHYFALCLVSCEFNSVTELKIMGDKLSIQVADFHGLPISNPTLSDTFSMDSFVATLSRLPSLKVLALVSLGIWGPLPDKIHRLSSLESLDLSSNFLFGSVPPKVSTMVKLQTLVFDHNFFDGTIPNVFDSLSNLTSLSLKNNRLMGPFPSSIMRITTLVNLDFYQISQG</sequence>
<keyword evidence="1" id="KW-0433">Leucine-rich repeat</keyword>
<dbReference type="Pfam" id="PF13855">
    <property type="entry name" value="LRR_8"/>
    <property type="match status" value="1"/>
</dbReference>
<comment type="caution">
    <text evidence="4">The sequence shown here is derived from an EMBL/GenBank/DDBJ whole genome shotgun (WGS) entry which is preliminary data.</text>
</comment>
<evidence type="ECO:0000256" key="2">
    <source>
        <dbReference type="ARBA" id="ARBA00022737"/>
    </source>
</evidence>
<dbReference type="Proteomes" id="UP001472677">
    <property type="component" value="Unassembled WGS sequence"/>
</dbReference>
<dbReference type="InterPro" id="IPR050647">
    <property type="entry name" value="Plant_LRR-RLKs"/>
</dbReference>
<keyword evidence="2" id="KW-0677">Repeat</keyword>
<dbReference type="PANTHER" id="PTHR48056">
    <property type="entry name" value="LRR RECEPTOR-LIKE SERINE/THREONINE-PROTEIN KINASE-RELATED"/>
    <property type="match status" value="1"/>
</dbReference>
<dbReference type="EMBL" id="JBBPBM010000226">
    <property type="protein sequence ID" value="KAK8499900.1"/>
    <property type="molecule type" value="Genomic_DNA"/>
</dbReference>
<evidence type="ECO:0000256" key="1">
    <source>
        <dbReference type="ARBA" id="ARBA00022614"/>
    </source>
</evidence>
<name>A0ABR2B020_9ROSI</name>
<dbReference type="SUPFAM" id="SSF52058">
    <property type="entry name" value="L domain-like"/>
    <property type="match status" value="1"/>
</dbReference>
<evidence type="ECO:0000313" key="5">
    <source>
        <dbReference type="Proteomes" id="UP001472677"/>
    </source>
</evidence>
<accession>A0ABR2B020</accession>
<protein>
    <submittedName>
        <fullName evidence="4">Uncharacterized protein</fullName>
    </submittedName>
</protein>
<evidence type="ECO:0000256" key="3">
    <source>
        <dbReference type="ARBA" id="ARBA00023180"/>
    </source>
</evidence>
<keyword evidence="3" id="KW-0325">Glycoprotein</keyword>